<evidence type="ECO:0000256" key="2">
    <source>
        <dbReference type="ARBA" id="ARBA00022676"/>
    </source>
</evidence>
<sequence length="888" mass="99058">VGVGGGRRYENIARLRNLTYHQVTEENLVQVLPPSLPPRAGAEGAAADCRNDESLLAATTGGELFDCEREWRNCFYGGRKLARTFDTDENWFSEVACRQTCGRCGEPGAETPEHPELIIRIGDTKSTQKHIGNEVALANILREKALESGIEPTFVPETLGSFIFQGRDIVNLREFKGPLGWQDAENLEEVVDGDLDGYLFASISRFVPGKDYGNEDIGFGSWWALQDYMRQVLTGLSVAHDAGYLVNDLKPDNIRYDEDEPVPHAVLSDLGATKKFYENMAHSFTQTPYWSPPQENIWMTTQVKETAVHGPDIWSLGVIFLDALYYPCYTFDKPSPKHHKHTDSHSFMLGLQALLAGEFVMAGRDIRDNPTFKQHMNDPNRNAMEKNLYHWNPILKDLDAVAPARFEDRIKLGLVESSHDEYKCPESYWPRSAADGRDRESFIMPDEGDGAIDAAHDLAQSMLRLESLDRVTAKQALEHDFFKLQFERPPLKQPTSSAVLFDTSKCGIAWHSVIPDNTLPYFFPLPAAPAPASPPPSACITHPELLAVRCYVNKLSIYPSRINVAMGGEPLESVMGQLEDVEFAEYSPGAFASPDRGLLPSNDLSHGWYINNVLAGMVSQEPTRVCSQTPTLFITRYEYVNLFHTVTDWWNIFEAVPQEFWAANAKLDLVWLDGHPQGNLDSTWRAAFGEATPVKHLPEGACFERAVVVSAGYASPLWLNNRSWNSPPCIPAADAFAHHMLKAYGHENLKRVPKRVVIIDRVPYTAHPRSKPGKMPRAIANIEKLEAAVRDAGGEVKVVRFEQLSVGDQLKEVREADILVGIHGAGLSHVLFMSEGSTMVELQTNSFGMFDGFARWRPEVSFVSVQMGNGGGNYVLNDVHVNSVLELL</sequence>
<dbReference type="EMBL" id="BRYB01005506">
    <property type="protein sequence ID" value="GMI25344.1"/>
    <property type="molecule type" value="Genomic_DNA"/>
</dbReference>
<dbReference type="Gene3D" id="1.10.510.10">
    <property type="entry name" value="Transferase(Phosphotransferase) domain 1"/>
    <property type="match status" value="1"/>
</dbReference>
<dbReference type="PANTHER" id="PTHR20961">
    <property type="entry name" value="GLYCOSYLTRANSFERASE"/>
    <property type="match status" value="1"/>
</dbReference>
<evidence type="ECO:0000256" key="8">
    <source>
        <dbReference type="ARBA" id="ARBA00042574"/>
    </source>
</evidence>
<dbReference type="Pfam" id="PF04577">
    <property type="entry name" value="Glyco_transf_61"/>
    <property type="match status" value="1"/>
</dbReference>
<name>A0ABQ6MG75_9STRA</name>
<dbReference type="InterPro" id="IPR007657">
    <property type="entry name" value="Glycosyltransferase_61"/>
</dbReference>
<dbReference type="InterPro" id="IPR000719">
    <property type="entry name" value="Prot_kinase_dom"/>
</dbReference>
<evidence type="ECO:0000256" key="10">
    <source>
        <dbReference type="ARBA" id="ARBA00049432"/>
    </source>
</evidence>
<keyword evidence="5" id="KW-0256">Endoplasmic reticulum</keyword>
<dbReference type="InterPro" id="IPR049625">
    <property type="entry name" value="Glyco_transf_61_cat"/>
</dbReference>
<keyword evidence="6" id="KW-0325">Glycoprotein</keyword>
<reference evidence="12 13" key="1">
    <citation type="journal article" date="2023" name="Commun. Biol.">
        <title>Genome analysis of Parmales, the sister group of diatoms, reveals the evolutionary specialization of diatoms from phago-mixotrophs to photoautotrophs.</title>
        <authorList>
            <person name="Ban H."/>
            <person name="Sato S."/>
            <person name="Yoshikawa S."/>
            <person name="Yamada K."/>
            <person name="Nakamura Y."/>
            <person name="Ichinomiya M."/>
            <person name="Sato N."/>
            <person name="Blanc-Mathieu R."/>
            <person name="Endo H."/>
            <person name="Kuwata A."/>
            <person name="Ogata H."/>
        </authorList>
    </citation>
    <scope>NUCLEOTIDE SEQUENCE [LARGE SCALE GENOMIC DNA]</scope>
</reference>
<organism evidence="12 13">
    <name type="scientific">Tetraparma gracilis</name>
    <dbReference type="NCBI Taxonomy" id="2962635"/>
    <lineage>
        <taxon>Eukaryota</taxon>
        <taxon>Sar</taxon>
        <taxon>Stramenopiles</taxon>
        <taxon>Ochrophyta</taxon>
        <taxon>Bolidophyceae</taxon>
        <taxon>Parmales</taxon>
        <taxon>Triparmaceae</taxon>
        <taxon>Tetraparma</taxon>
    </lineage>
</organism>
<dbReference type="InterPro" id="IPR011009">
    <property type="entry name" value="Kinase-like_dom_sf"/>
</dbReference>
<keyword evidence="13" id="KW-1185">Reference proteome</keyword>
<dbReference type="SMART" id="SM00220">
    <property type="entry name" value="S_TKc"/>
    <property type="match status" value="1"/>
</dbReference>
<evidence type="ECO:0000256" key="4">
    <source>
        <dbReference type="ARBA" id="ARBA00022729"/>
    </source>
</evidence>
<dbReference type="PROSITE" id="PS50011">
    <property type="entry name" value="PROTEIN_KINASE_DOM"/>
    <property type="match status" value="1"/>
</dbReference>
<comment type="catalytic activity">
    <reaction evidence="10">
        <text>L-threonyl-[protein] + UDP-N-acetyl-alpha-D-glucosamine = 3-O-(N-acetyl-beta-D-glucosaminyl)-L-threonyl-[protein] + UDP + H(+)</text>
        <dbReference type="Rhea" id="RHEA:48908"/>
        <dbReference type="Rhea" id="RHEA-COMP:11060"/>
        <dbReference type="Rhea" id="RHEA-COMP:12252"/>
        <dbReference type="ChEBI" id="CHEBI:15378"/>
        <dbReference type="ChEBI" id="CHEBI:30013"/>
        <dbReference type="ChEBI" id="CHEBI:57705"/>
        <dbReference type="ChEBI" id="CHEBI:58223"/>
        <dbReference type="ChEBI" id="CHEBI:90840"/>
        <dbReference type="EC" id="2.4.1.255"/>
    </reaction>
</comment>
<keyword evidence="4" id="KW-0732">Signal</keyword>
<proteinExistence type="predicted"/>
<evidence type="ECO:0000256" key="6">
    <source>
        <dbReference type="ARBA" id="ARBA00023180"/>
    </source>
</evidence>
<evidence type="ECO:0000256" key="5">
    <source>
        <dbReference type="ARBA" id="ARBA00022824"/>
    </source>
</evidence>
<protein>
    <recommendedName>
        <fullName evidence="7">EGF domain-specific O-linked N-acetylglucosamine transferase</fullName>
        <ecNumber evidence="1">2.4.1.255</ecNumber>
    </recommendedName>
    <alternativeName>
        <fullName evidence="8">Extracellular O-linked N-acetylglucosamine transferase</fullName>
    </alternativeName>
</protein>
<dbReference type="Pfam" id="PF00069">
    <property type="entry name" value="Pkinase"/>
    <property type="match status" value="1"/>
</dbReference>
<evidence type="ECO:0000256" key="9">
    <source>
        <dbReference type="ARBA" id="ARBA00048317"/>
    </source>
</evidence>
<accession>A0ABQ6MG75</accession>
<feature type="non-terminal residue" evidence="12">
    <location>
        <position position="1"/>
    </location>
</feature>
<evidence type="ECO:0000256" key="1">
    <source>
        <dbReference type="ARBA" id="ARBA00011970"/>
    </source>
</evidence>
<keyword evidence="3" id="KW-0808">Transferase</keyword>
<evidence type="ECO:0000256" key="7">
    <source>
        <dbReference type="ARBA" id="ARBA00040944"/>
    </source>
</evidence>
<comment type="catalytic activity">
    <reaction evidence="9">
        <text>L-seryl-[protein] + UDP-N-acetyl-alpha-D-glucosamine = 3-O-(N-acetyl-beta-D-glucosaminyl)-L-seryl-[protein] + UDP + H(+)</text>
        <dbReference type="Rhea" id="RHEA:48904"/>
        <dbReference type="Rhea" id="RHEA-COMP:9863"/>
        <dbReference type="Rhea" id="RHEA-COMP:12251"/>
        <dbReference type="ChEBI" id="CHEBI:15378"/>
        <dbReference type="ChEBI" id="CHEBI:29999"/>
        <dbReference type="ChEBI" id="CHEBI:57705"/>
        <dbReference type="ChEBI" id="CHEBI:58223"/>
        <dbReference type="ChEBI" id="CHEBI:90838"/>
        <dbReference type="EC" id="2.4.1.255"/>
    </reaction>
</comment>
<dbReference type="PANTHER" id="PTHR20961:SF148">
    <property type="entry name" value="EGF DOMAIN-SPECIFIC O-LINKED N-ACETYLGLUCOSAMINE TRANSFERASE"/>
    <property type="match status" value="1"/>
</dbReference>
<dbReference type="Proteomes" id="UP001165060">
    <property type="component" value="Unassembled WGS sequence"/>
</dbReference>
<keyword evidence="2" id="KW-0328">Glycosyltransferase</keyword>
<evidence type="ECO:0000256" key="3">
    <source>
        <dbReference type="ARBA" id="ARBA00022679"/>
    </source>
</evidence>
<evidence type="ECO:0000313" key="12">
    <source>
        <dbReference type="EMBL" id="GMI25344.1"/>
    </source>
</evidence>
<dbReference type="EC" id="2.4.1.255" evidence="1"/>
<evidence type="ECO:0000313" key="13">
    <source>
        <dbReference type="Proteomes" id="UP001165060"/>
    </source>
</evidence>
<gene>
    <name evidence="12" type="ORF">TeGR_g118</name>
</gene>
<evidence type="ECO:0000259" key="11">
    <source>
        <dbReference type="PROSITE" id="PS50011"/>
    </source>
</evidence>
<feature type="domain" description="Protein kinase" evidence="11">
    <location>
        <begin position="50"/>
        <end position="482"/>
    </location>
</feature>
<comment type="caution">
    <text evidence="12">The sequence shown here is derived from an EMBL/GenBank/DDBJ whole genome shotgun (WGS) entry which is preliminary data.</text>
</comment>
<dbReference type="SUPFAM" id="SSF56112">
    <property type="entry name" value="Protein kinase-like (PK-like)"/>
    <property type="match status" value="1"/>
</dbReference>